<organism evidence="3 4">
    <name type="scientific">Coemansia thaxteri</name>
    <dbReference type="NCBI Taxonomy" id="2663907"/>
    <lineage>
        <taxon>Eukaryota</taxon>
        <taxon>Fungi</taxon>
        <taxon>Fungi incertae sedis</taxon>
        <taxon>Zoopagomycota</taxon>
        <taxon>Kickxellomycotina</taxon>
        <taxon>Kickxellomycetes</taxon>
        <taxon>Kickxellales</taxon>
        <taxon>Kickxellaceae</taxon>
        <taxon>Coemansia</taxon>
    </lineage>
</organism>
<dbReference type="EMBL" id="JANBQF010000174">
    <property type="protein sequence ID" value="KAJ2004125.1"/>
    <property type="molecule type" value="Genomic_DNA"/>
</dbReference>
<dbReference type="InterPro" id="IPR011666">
    <property type="entry name" value="DUF1604"/>
</dbReference>
<feature type="region of interest" description="Disordered" evidence="1">
    <location>
        <begin position="556"/>
        <end position="579"/>
    </location>
</feature>
<dbReference type="Pfam" id="PF26093">
    <property type="entry name" value="HTH_TGH"/>
    <property type="match status" value="1"/>
</dbReference>
<dbReference type="PANTHER" id="PTHR13384:SF16">
    <property type="entry name" value="GROWTH REGULATION PROTEIN"/>
    <property type="match status" value="1"/>
</dbReference>
<evidence type="ECO:0000313" key="3">
    <source>
        <dbReference type="EMBL" id="KAJ2004125.1"/>
    </source>
</evidence>
<feature type="compositionally biased region" description="Polar residues" evidence="1">
    <location>
        <begin position="566"/>
        <end position="578"/>
    </location>
</feature>
<sequence>MSKRPHTTAQKYGDIDGDRVDFIHVGTEFPSASHRPSAPFQNQHRTWDGKPRDYSRDAFKGGFNAGYRGTAGSKEGWQPTVQFVSSKTKRAERSLMHPEDFMDDEDLADIQAARKIAVAGEYAAGTSSTVPGQLAKAEGASSGVVGDIAKRMAAEFGAIQARTSTRIGDIMMAKMGWKLGQGLGALTRVVDHHASSAPRRLPPKPVPLVACAPKTTMHGVGYGLEAGDLPANVDDEGSLVEPTLPALGALFKRSTTKPTTVALPSSSIETAKAKRKAAKTEKLKLSFDDDDDDDDDVSAGGALYRHSRDSESALATLARKPTKMASLTLPSSIAAHSADFCHDGRPPIDGFVLARSTEPEFRHYDGPVVPESFTGARSSSQSRWDSVPAVGSQSRISSHGDSLLVTANDRALLGIMETPGTAGQTLQPPQHIDTETAKAALAGRFEPYESDPAKQTRYVAFLEACASSSHNKLLHQEAGSACAATAEAIEFAKMAQVFRLSTVMSSRFTSGSAAADLSSSGPDSALKLSNNTPTSLKIDAIRTTLDWTPSRLLCKRMNVPPPAQTPVESSSKQQTANNKARRARAADFILWDRGPNDTLVPMVLANKPGDEPESSDPAQLQRPDLSLFKSIFGNDE</sequence>
<dbReference type="GO" id="GO:0005634">
    <property type="term" value="C:nucleus"/>
    <property type="evidence" value="ECO:0007669"/>
    <property type="project" value="TreeGrafter"/>
</dbReference>
<dbReference type="PROSITE" id="PS50174">
    <property type="entry name" value="G_PATCH"/>
    <property type="match status" value="1"/>
</dbReference>
<accession>A0A9W8EJA1</accession>
<feature type="region of interest" description="Disordered" evidence="1">
    <location>
        <begin position="600"/>
        <end position="636"/>
    </location>
</feature>
<evidence type="ECO:0000313" key="4">
    <source>
        <dbReference type="Proteomes" id="UP001150907"/>
    </source>
</evidence>
<keyword evidence="4" id="KW-1185">Reference proteome</keyword>
<dbReference type="GO" id="GO:0006397">
    <property type="term" value="P:mRNA processing"/>
    <property type="evidence" value="ECO:0007669"/>
    <property type="project" value="InterPro"/>
</dbReference>
<protein>
    <recommendedName>
        <fullName evidence="2">G-patch domain-containing protein</fullName>
    </recommendedName>
</protein>
<dbReference type="OrthoDB" id="20507at2759"/>
<comment type="caution">
    <text evidence="3">The sequence shown here is derived from an EMBL/GenBank/DDBJ whole genome shotgun (WGS) entry which is preliminary data.</text>
</comment>
<dbReference type="AlphaFoldDB" id="A0A9W8EJA1"/>
<evidence type="ECO:0000256" key="1">
    <source>
        <dbReference type="SAM" id="MobiDB-lite"/>
    </source>
</evidence>
<dbReference type="GO" id="GO:0003723">
    <property type="term" value="F:RNA binding"/>
    <property type="evidence" value="ECO:0007669"/>
    <property type="project" value="TreeGrafter"/>
</dbReference>
<proteinExistence type="predicted"/>
<reference evidence="3" key="1">
    <citation type="submission" date="2022-07" db="EMBL/GenBank/DDBJ databases">
        <title>Phylogenomic reconstructions and comparative analyses of Kickxellomycotina fungi.</title>
        <authorList>
            <person name="Reynolds N.K."/>
            <person name="Stajich J.E."/>
            <person name="Barry K."/>
            <person name="Grigoriev I.V."/>
            <person name="Crous P."/>
            <person name="Smith M.E."/>
        </authorList>
    </citation>
    <scope>NUCLEOTIDE SEQUENCE</scope>
    <source>
        <strain evidence="3">IMI 214461</strain>
    </source>
</reference>
<dbReference type="Proteomes" id="UP001150907">
    <property type="component" value="Unassembled WGS sequence"/>
</dbReference>
<feature type="domain" description="G-patch" evidence="2">
    <location>
        <begin position="164"/>
        <end position="225"/>
    </location>
</feature>
<dbReference type="InterPro" id="IPR000467">
    <property type="entry name" value="G_patch_dom"/>
</dbReference>
<feature type="region of interest" description="Disordered" evidence="1">
    <location>
        <begin position="512"/>
        <end position="531"/>
    </location>
</feature>
<name>A0A9W8EJA1_9FUNG</name>
<dbReference type="Pfam" id="PF01585">
    <property type="entry name" value="G-patch"/>
    <property type="match status" value="1"/>
</dbReference>
<feature type="compositionally biased region" description="Low complexity" evidence="1">
    <location>
        <begin position="512"/>
        <end position="526"/>
    </location>
</feature>
<dbReference type="PANTHER" id="PTHR13384">
    <property type="entry name" value="G PATCH DOMAIN-CONTAINING PROTEIN 1"/>
    <property type="match status" value="1"/>
</dbReference>
<feature type="region of interest" description="Disordered" evidence="1">
    <location>
        <begin position="29"/>
        <end position="52"/>
    </location>
</feature>
<dbReference type="Pfam" id="PF07713">
    <property type="entry name" value="DUF1604"/>
    <property type="match status" value="1"/>
</dbReference>
<gene>
    <name evidence="3" type="ORF">H4R26_002683</name>
</gene>
<evidence type="ECO:0000259" key="2">
    <source>
        <dbReference type="PROSITE" id="PS50174"/>
    </source>
</evidence>